<dbReference type="PANTHER" id="PTHR36306:SF1">
    <property type="entry name" value="ALPHA-AMYLASE-RELATED"/>
    <property type="match status" value="1"/>
</dbReference>
<dbReference type="CDD" id="cd02859">
    <property type="entry name" value="E_set_AMPKbeta_like_N"/>
    <property type="match status" value="2"/>
</dbReference>
<feature type="domain" description="AMP-activated protein kinase glycogen-binding" evidence="5">
    <location>
        <begin position="116"/>
        <end position="185"/>
    </location>
</feature>
<evidence type="ECO:0000313" key="6">
    <source>
        <dbReference type="EMBL" id="HGW91173.1"/>
    </source>
</evidence>
<dbReference type="AlphaFoldDB" id="A0A7C4U699"/>
<dbReference type="CDD" id="cd10796">
    <property type="entry name" value="GH57N_APU"/>
    <property type="match status" value="1"/>
</dbReference>
<dbReference type="InterPro" id="IPR013783">
    <property type="entry name" value="Ig-like_fold"/>
</dbReference>
<dbReference type="InterPro" id="IPR004300">
    <property type="entry name" value="Glyco_hydro_57_N"/>
</dbReference>
<organism evidence="6">
    <name type="scientific">candidate division WOR-3 bacterium</name>
    <dbReference type="NCBI Taxonomy" id="2052148"/>
    <lineage>
        <taxon>Bacteria</taxon>
        <taxon>Bacteria division WOR-3</taxon>
    </lineage>
</organism>
<dbReference type="InterPro" id="IPR027291">
    <property type="entry name" value="Glyco_hydro_38_N_sf"/>
</dbReference>
<reference evidence="6" key="1">
    <citation type="journal article" date="2020" name="mSystems">
        <title>Genome- and Community-Level Interaction Insights into Carbon Utilization and Element Cycling Functions of Hydrothermarchaeota in Hydrothermal Sediment.</title>
        <authorList>
            <person name="Zhou Z."/>
            <person name="Liu Y."/>
            <person name="Xu W."/>
            <person name="Pan J."/>
            <person name="Luo Z.H."/>
            <person name="Li M."/>
        </authorList>
    </citation>
    <scope>NUCLEOTIDE SEQUENCE [LARGE SCALE GENOMIC DNA]</scope>
    <source>
        <strain evidence="6">SpSt-780</strain>
    </source>
</reference>
<gene>
    <name evidence="6" type="ORF">ENV67_01350</name>
</gene>
<keyword evidence="2 3" id="KW-0119">Carbohydrate metabolism</keyword>
<accession>A0A7C4U699</accession>
<feature type="domain" description="AMP-activated protein kinase glycogen-binding" evidence="5">
    <location>
        <begin position="16"/>
        <end position="83"/>
    </location>
</feature>
<name>A0A7C4U699_UNCW3</name>
<evidence type="ECO:0000256" key="3">
    <source>
        <dbReference type="RuleBase" id="RU361196"/>
    </source>
</evidence>
<dbReference type="InterPro" id="IPR011330">
    <property type="entry name" value="Glyco_hydro/deAcase_b/a-brl"/>
</dbReference>
<dbReference type="SUPFAM" id="SSF88713">
    <property type="entry name" value="Glycoside hydrolase/deacetylase"/>
    <property type="match status" value="1"/>
</dbReference>
<feature type="domain" description="Glycoside hydrolase family 57 N-terminal" evidence="4">
    <location>
        <begin position="224"/>
        <end position="641"/>
    </location>
</feature>
<protein>
    <recommendedName>
        <fullName evidence="7">Glycoside hydrolase family 57 N-terminal domain-containing protein</fullName>
    </recommendedName>
</protein>
<dbReference type="Pfam" id="PF16561">
    <property type="entry name" value="AMPK1_CBM"/>
    <property type="match status" value="2"/>
</dbReference>
<proteinExistence type="inferred from homology"/>
<dbReference type="Gene3D" id="2.60.40.10">
    <property type="entry name" value="Immunoglobulins"/>
    <property type="match status" value="2"/>
</dbReference>
<sequence>MLFFILSTVTLQDGKVRFILKTEGENVILTGDFLNWSQSGIKMEKKEFFECLVDLKPGIYKYKFIVDGKWIYDPDNPLKVDDGYGGYNSVFILLEKDIITKPMISYKDGLVNFMFYSKDAKSVYLAGDFNNWDKTSCEMKKNGDFFFASLIINPGTHYYKFIVDGKWIEDPLNPSKVDDGYGGYNSVFTLLDDGKIVFTKEEIFDKDKPVIDKLKKVREPVYFTIIWHQHQPFYSKKDGLYTLPWVRLHGIKDYYDMAYYAFKYNVKFVVNLSTSLLLQIEDISKMMNEGKNPDTYLEITMKNAGKLTQKDKEFLILNFFSANWDNMIKIHRRYKELLEKRVYNSDGSVNIEKSIKNFSNQDFLDLQVWFNLAWFDPDFRKEYKLITGDVVNLEKLFNKERNFSEEDKKIIFDAQRKIINAIIPLHRKLMEEGRIEVSTTPYSHPILPLIYDSDVAKICMKGAKLPSRFSFPDDAENHIKLAIENYERIFGRKPSGFWPGEGSVSMDVVKILKGKIKWIATDEGILQNSLNLQRLKKEDIFSMYDINGLKIVFRLRELSDAIGFKYQKMEGLEGANHLIYSLYNYYKNLQDGTYLIVLILDGENAWEWFKNDGKEFFDAFYSQLENAEWIKTITISEYIDKGIYRNLDYLWPGSWINADFNIWIGESQENTAWEYLKRVRMDFEKMKEGKDNKKVENAYENLLKAEGSDWFWWYGDDQNSMMDEMFDRTFRDYLKNVYIEIGEKIPEFLNYEIK</sequence>
<evidence type="ECO:0000259" key="5">
    <source>
        <dbReference type="Pfam" id="PF16561"/>
    </source>
</evidence>
<dbReference type="PANTHER" id="PTHR36306">
    <property type="entry name" value="ALPHA-AMYLASE-RELATED-RELATED"/>
    <property type="match status" value="1"/>
</dbReference>
<evidence type="ECO:0008006" key="7">
    <source>
        <dbReference type="Google" id="ProtNLM"/>
    </source>
</evidence>
<dbReference type="GO" id="GO:0003824">
    <property type="term" value="F:catalytic activity"/>
    <property type="evidence" value="ECO:0007669"/>
    <property type="project" value="InterPro"/>
</dbReference>
<evidence type="ECO:0000256" key="1">
    <source>
        <dbReference type="ARBA" id="ARBA00006821"/>
    </source>
</evidence>
<dbReference type="Pfam" id="PF03065">
    <property type="entry name" value="Glyco_hydro_57"/>
    <property type="match status" value="1"/>
</dbReference>
<dbReference type="InterPro" id="IPR014756">
    <property type="entry name" value="Ig_E-set"/>
</dbReference>
<evidence type="ECO:0000256" key="2">
    <source>
        <dbReference type="ARBA" id="ARBA00023277"/>
    </source>
</evidence>
<dbReference type="GO" id="GO:0005975">
    <property type="term" value="P:carbohydrate metabolic process"/>
    <property type="evidence" value="ECO:0007669"/>
    <property type="project" value="InterPro"/>
</dbReference>
<evidence type="ECO:0000259" key="4">
    <source>
        <dbReference type="Pfam" id="PF03065"/>
    </source>
</evidence>
<comment type="caution">
    <text evidence="6">The sequence shown here is derived from an EMBL/GenBank/DDBJ whole genome shotgun (WGS) entry which is preliminary data.</text>
</comment>
<dbReference type="InterPro" id="IPR032640">
    <property type="entry name" value="AMPK1_CBM"/>
</dbReference>
<dbReference type="Gene3D" id="3.20.110.10">
    <property type="entry name" value="Glycoside hydrolase 38, N terminal domain"/>
    <property type="match status" value="2"/>
</dbReference>
<comment type="similarity">
    <text evidence="1 3">Belongs to the glycosyl hydrolase 57 family.</text>
</comment>
<dbReference type="EMBL" id="DTHG01000017">
    <property type="protein sequence ID" value="HGW91173.1"/>
    <property type="molecule type" value="Genomic_DNA"/>
</dbReference>
<dbReference type="InterPro" id="IPR052046">
    <property type="entry name" value="GH57_Enzymes"/>
</dbReference>
<dbReference type="SUPFAM" id="SSF81296">
    <property type="entry name" value="E set domains"/>
    <property type="match status" value="2"/>
</dbReference>